<accession>A0A2P7VIK5</accession>
<dbReference type="AlphaFoldDB" id="A0A2P7VIK5"/>
<keyword evidence="2" id="KW-1185">Reference proteome</keyword>
<comment type="caution">
    <text evidence="1">The sequence shown here is derived from an EMBL/GenBank/DDBJ whole genome shotgun (WGS) entry which is preliminary data.</text>
</comment>
<evidence type="ECO:0000313" key="1">
    <source>
        <dbReference type="EMBL" id="PSJ99062.1"/>
    </source>
</evidence>
<sequence>MRVFWTLQNQEVWELARERGFLQGDRKHAMFPKEYEWMIHQMKKRVAKYGGEYPIWLWVDKPDLRGTGYFESGVQFVRIKVELDEQEVLLSDYDEWHMVLNNDFLANSEQEYEEYHQGKGTISKEESWERIFAWNRRRDSSWDAYEDRELQGTTGRIDIANVKSVEYFLAR</sequence>
<reference evidence="1 2" key="1">
    <citation type="submission" date="2018-03" db="EMBL/GenBank/DDBJ databases">
        <title>Brevisbacillus phylogenomics.</title>
        <authorList>
            <person name="Dunlap C."/>
        </authorList>
    </citation>
    <scope>NUCLEOTIDE SEQUENCE [LARGE SCALE GENOMIC DNA]</scope>
    <source>
        <strain evidence="1 2">NRRL NRS-1210</strain>
    </source>
</reference>
<dbReference type="EMBL" id="PXZM01000005">
    <property type="protein sequence ID" value="PSJ99062.1"/>
    <property type="molecule type" value="Genomic_DNA"/>
</dbReference>
<protein>
    <recommendedName>
        <fullName evidence="3">DUF3841 domain-containing protein</fullName>
    </recommendedName>
</protein>
<proteinExistence type="predicted"/>
<dbReference type="Proteomes" id="UP000240419">
    <property type="component" value="Unassembled WGS sequence"/>
</dbReference>
<dbReference type="RefSeq" id="WP_106837856.1">
    <property type="nucleotide sequence ID" value="NZ_JBCNIW010000040.1"/>
</dbReference>
<dbReference type="InterPro" id="IPR024211">
    <property type="entry name" value="DUF3841"/>
</dbReference>
<gene>
    <name evidence="1" type="ORF">C7R93_05415</name>
</gene>
<dbReference type="OrthoDB" id="286252at2"/>
<organism evidence="1 2">
    <name type="scientific">Brevibacillus fortis</name>
    <dbReference type="NCBI Taxonomy" id="2126352"/>
    <lineage>
        <taxon>Bacteria</taxon>
        <taxon>Bacillati</taxon>
        <taxon>Bacillota</taxon>
        <taxon>Bacilli</taxon>
        <taxon>Bacillales</taxon>
        <taxon>Paenibacillaceae</taxon>
        <taxon>Brevibacillus</taxon>
    </lineage>
</organism>
<evidence type="ECO:0000313" key="2">
    <source>
        <dbReference type="Proteomes" id="UP000240419"/>
    </source>
</evidence>
<name>A0A2P7VIK5_9BACL</name>
<evidence type="ECO:0008006" key="3">
    <source>
        <dbReference type="Google" id="ProtNLM"/>
    </source>
</evidence>
<dbReference type="Pfam" id="PF12952">
    <property type="entry name" value="DUF3841"/>
    <property type="match status" value="1"/>
</dbReference>